<evidence type="ECO:0000313" key="6">
    <source>
        <dbReference type="EMBL" id="QDT56600.1"/>
    </source>
</evidence>
<evidence type="ECO:0000256" key="4">
    <source>
        <dbReference type="ARBA" id="ARBA00022840"/>
    </source>
</evidence>
<dbReference type="KEGG" id="ccos:Pan44_46570"/>
<dbReference type="EC" id="2.7.11.1" evidence="6"/>
<proteinExistence type="predicted"/>
<dbReference type="Proteomes" id="UP000315700">
    <property type="component" value="Chromosome"/>
</dbReference>
<dbReference type="PANTHER" id="PTHR43289:SF6">
    <property type="entry name" value="SERINE_THREONINE-PROTEIN KINASE NEKL-3"/>
    <property type="match status" value="1"/>
</dbReference>
<dbReference type="InterPro" id="IPR011009">
    <property type="entry name" value="Kinase-like_dom_sf"/>
</dbReference>
<dbReference type="PROSITE" id="PS50011">
    <property type="entry name" value="PROTEIN_KINASE_DOM"/>
    <property type="match status" value="1"/>
</dbReference>
<accession>A0A517SKE8</accession>
<dbReference type="Pfam" id="PF00069">
    <property type="entry name" value="Pkinase"/>
    <property type="match status" value="1"/>
</dbReference>
<feature type="domain" description="Protein kinase" evidence="5">
    <location>
        <begin position="75"/>
        <end position="347"/>
    </location>
</feature>
<dbReference type="SUPFAM" id="SSF56112">
    <property type="entry name" value="Protein kinase-like (PK-like)"/>
    <property type="match status" value="1"/>
</dbReference>
<dbReference type="AlphaFoldDB" id="A0A517SKE8"/>
<dbReference type="SMART" id="SM00220">
    <property type="entry name" value="S_TKc"/>
    <property type="match status" value="1"/>
</dbReference>
<name>A0A517SKE8_9PLAN</name>
<protein>
    <submittedName>
        <fullName evidence="6">Serine/threonine-protein kinase PrkC</fullName>
        <ecNumber evidence="6">2.7.11.1</ecNumber>
    </submittedName>
</protein>
<reference evidence="6 7" key="1">
    <citation type="submission" date="2019-02" db="EMBL/GenBank/DDBJ databases">
        <title>Deep-cultivation of Planctomycetes and their phenomic and genomic characterization uncovers novel biology.</title>
        <authorList>
            <person name="Wiegand S."/>
            <person name="Jogler M."/>
            <person name="Boedeker C."/>
            <person name="Pinto D."/>
            <person name="Vollmers J."/>
            <person name="Rivas-Marin E."/>
            <person name="Kohn T."/>
            <person name="Peeters S.H."/>
            <person name="Heuer A."/>
            <person name="Rast P."/>
            <person name="Oberbeckmann S."/>
            <person name="Bunk B."/>
            <person name="Jeske O."/>
            <person name="Meyerdierks A."/>
            <person name="Storesund J.E."/>
            <person name="Kallscheuer N."/>
            <person name="Luecker S."/>
            <person name="Lage O.M."/>
            <person name="Pohl T."/>
            <person name="Merkel B.J."/>
            <person name="Hornburger P."/>
            <person name="Mueller R.-W."/>
            <person name="Bruemmer F."/>
            <person name="Labrenz M."/>
            <person name="Spormann A.M."/>
            <person name="Op den Camp H."/>
            <person name="Overmann J."/>
            <person name="Amann R."/>
            <person name="Jetten M.S.M."/>
            <person name="Mascher T."/>
            <person name="Medema M.H."/>
            <person name="Devos D.P."/>
            <person name="Kaster A.-K."/>
            <person name="Ovreas L."/>
            <person name="Rohde M."/>
            <person name="Galperin M.Y."/>
            <person name="Jogler C."/>
        </authorList>
    </citation>
    <scope>NUCLEOTIDE SEQUENCE [LARGE SCALE GENOMIC DNA]</scope>
    <source>
        <strain evidence="6 7">Pan44</strain>
    </source>
</reference>
<dbReference type="EMBL" id="CP036271">
    <property type="protein sequence ID" value="QDT56600.1"/>
    <property type="molecule type" value="Genomic_DNA"/>
</dbReference>
<evidence type="ECO:0000259" key="5">
    <source>
        <dbReference type="PROSITE" id="PS50011"/>
    </source>
</evidence>
<organism evidence="6 7">
    <name type="scientific">Caulifigura coniformis</name>
    <dbReference type="NCBI Taxonomy" id="2527983"/>
    <lineage>
        <taxon>Bacteria</taxon>
        <taxon>Pseudomonadati</taxon>
        <taxon>Planctomycetota</taxon>
        <taxon>Planctomycetia</taxon>
        <taxon>Planctomycetales</taxon>
        <taxon>Planctomycetaceae</taxon>
        <taxon>Caulifigura</taxon>
    </lineage>
</organism>
<gene>
    <name evidence="6" type="primary">prkC_13</name>
    <name evidence="6" type="ORF">Pan44_46570</name>
</gene>
<dbReference type="InParanoid" id="A0A517SKE8"/>
<dbReference type="InterPro" id="IPR000719">
    <property type="entry name" value="Prot_kinase_dom"/>
</dbReference>
<dbReference type="GO" id="GO:0004674">
    <property type="term" value="F:protein serine/threonine kinase activity"/>
    <property type="evidence" value="ECO:0007669"/>
    <property type="project" value="UniProtKB-EC"/>
</dbReference>
<keyword evidence="7" id="KW-1185">Reference proteome</keyword>
<evidence type="ECO:0000256" key="3">
    <source>
        <dbReference type="ARBA" id="ARBA00022777"/>
    </source>
</evidence>
<dbReference type="PANTHER" id="PTHR43289">
    <property type="entry name" value="MITOGEN-ACTIVATED PROTEIN KINASE KINASE KINASE 20-RELATED"/>
    <property type="match status" value="1"/>
</dbReference>
<keyword evidence="4" id="KW-0067">ATP-binding</keyword>
<keyword evidence="3 6" id="KW-0418">Kinase</keyword>
<evidence type="ECO:0000256" key="1">
    <source>
        <dbReference type="ARBA" id="ARBA00022679"/>
    </source>
</evidence>
<evidence type="ECO:0000256" key="2">
    <source>
        <dbReference type="ARBA" id="ARBA00022741"/>
    </source>
</evidence>
<keyword evidence="1 6" id="KW-0808">Transferase</keyword>
<sequence length="746" mass="80308">MDWPSRELSQCLAEWRLCTPQDLQRCRGAVCKFVRDLPSFDSVWIDVLLQNHLLTPYQARILDSSTPDRLALAGHVIQDCLEENAWRGVYRARSLEGNERRLLTVHGLHPDERVSALQSIDSTIARLRGVTHPGLAAPLRAEVGGRELIVESANVDGTPLRELLIRRGRFPAAVTGAIARSLTPILSILEERDVAHGDLRPRNVWLDDQGGLHVLNAGVLAAVMPTFRVMQELPVEVCDGMDAEVASSGRAPDARSDQYALGCLLWQLAAGRPPFPTGDAHGKIAAHRSRPITDVRELAPQTPDTLAGVIRKLTQRSPVDRYATFREMALQIGPPAKADRKLLKRFFHTFQTEAPTQTAREVVEHSRQLPSTLAAVVISSATLWLFTSPPASIRTRSENHAAVPPRPLPADSQARPIGGAAPVEEPAVIQTAGVRQPGSAIQTLPIADPTGVIVLTPGATYLAQNVRQPGPLVIRGADGGIARLIVRDTVWEAAADSVRLENVQLECHSAVRLQCRGLEIIRSVVSSGAGSATPAIEWRPQDSAAATPGTITMIDSHFPSSGLQCVSRPAMIRIANCLKTGPGAFLQIPPAGRAHQSLPVHLIHMTLRESGPLVAWTPGPRAAGQRIDVVTKACVFAPAPETPLFALAGSIAPAEWERSLSISGLESLLQGTAKLVDLVPPPGKPRGAIDTGKLDVDGLQRATIEFFGDDVQDVASNGLKSTDAQFLVDNPPGINIEKVARRLTSH</sequence>
<dbReference type="RefSeq" id="WP_197453573.1">
    <property type="nucleotide sequence ID" value="NZ_CP036271.1"/>
</dbReference>
<evidence type="ECO:0000313" key="7">
    <source>
        <dbReference type="Proteomes" id="UP000315700"/>
    </source>
</evidence>
<dbReference type="GO" id="GO:0005524">
    <property type="term" value="F:ATP binding"/>
    <property type="evidence" value="ECO:0007669"/>
    <property type="project" value="UniProtKB-KW"/>
</dbReference>
<dbReference type="Gene3D" id="1.10.510.10">
    <property type="entry name" value="Transferase(Phosphotransferase) domain 1"/>
    <property type="match status" value="1"/>
</dbReference>
<keyword evidence="2" id="KW-0547">Nucleotide-binding</keyword>